<name>R1BDQ2_EMIHU</name>
<dbReference type="EMBL" id="KB869189">
    <property type="protein sequence ID" value="EOD07843.1"/>
    <property type="molecule type" value="Genomic_DNA"/>
</dbReference>
<dbReference type="PANTHER" id="PTHR11139:SF9">
    <property type="entry name" value="SERINE_THREONINE-PROTEIN KINASE MTOR"/>
    <property type="match status" value="1"/>
</dbReference>
<proteinExistence type="predicted"/>
<organism evidence="1">
    <name type="scientific">Emiliania huxleyi</name>
    <name type="common">Coccolithophore</name>
    <name type="synonym">Pontosphaera huxleyi</name>
    <dbReference type="NCBI Taxonomy" id="2903"/>
    <lineage>
        <taxon>Eukaryota</taxon>
        <taxon>Haptista</taxon>
        <taxon>Haptophyta</taxon>
        <taxon>Prymnesiophyceae</taxon>
        <taxon>Isochrysidales</taxon>
        <taxon>Noelaerhabdaceae</taxon>
        <taxon>Emiliania</taxon>
    </lineage>
</organism>
<dbReference type="InterPro" id="IPR050517">
    <property type="entry name" value="DDR_Repair_Kinase"/>
</dbReference>
<protein>
    <recommendedName>
        <fullName evidence="2">FAT domain-containing protein</fullName>
    </recommendedName>
</protein>
<evidence type="ECO:0008006" key="2">
    <source>
        <dbReference type="Google" id="ProtNLM"/>
    </source>
</evidence>
<dbReference type="HOGENOM" id="CLU_1178063_0_0_1"/>
<dbReference type="GeneID" id="17253994"/>
<reference evidence="1" key="1">
    <citation type="submission" date="2012-07" db="EMBL/GenBank/DDBJ databases">
        <title>Genome variability drives Emilianias global distribution.</title>
        <authorList>
            <consortium name="DOE Joint Genome Institute"/>
            <person name="Read B."/>
            <person name="Kegel J."/>
            <person name="Klute M."/>
            <person name="Kuo A."/>
            <person name="Lefebvre S.C."/>
            <person name="Maumus F."/>
            <person name="Mayer C."/>
            <person name="Miller J."/>
            <person name="Allen A."/>
            <person name="Bidle K."/>
            <person name="Borodovsky M."/>
            <person name="Bowler C."/>
            <person name="Brownlee C."/>
            <person name="Claverie J.-M."/>
            <person name="Cock M."/>
            <person name="De Vargas C."/>
            <person name="Elias M."/>
            <person name="Frickenhaus S."/>
            <person name="Gladyshev V.N."/>
            <person name="Gonzalez K."/>
            <person name="Guda C."/>
            <person name="Hadaegh A."/>
            <person name="Herman E."/>
            <person name="Iglesias-Rodriguez D."/>
            <person name="Jones B."/>
            <person name="Lawson T."/>
            <person name="Leese F."/>
            <person name="Lin Y.-C."/>
            <person name="Lindquist E."/>
            <person name="Lobanov A."/>
            <person name="Lucas S."/>
            <person name="Malik S.-H.B."/>
            <person name="Marsh M.E."/>
            <person name="Mock T."/>
            <person name="Monier A."/>
            <person name="Moreau H."/>
            <person name="Mueller-Roeber B."/>
            <person name="Napier J."/>
            <person name="Ogata H."/>
            <person name="Parker M."/>
            <person name="Probert I."/>
            <person name="Quesneville H."/>
            <person name="Raines C."/>
            <person name="Rensing S."/>
            <person name="Riano-Pachon D.M."/>
            <person name="Richier S."/>
            <person name="Rokitta S."/>
            <person name="Salamov A."/>
            <person name="Sarno A.F."/>
            <person name="Schmutz J."/>
            <person name="Schroeder D."/>
            <person name="Shiraiwa Y."/>
            <person name="Soanes D.M."/>
            <person name="Valentin K."/>
            <person name="Van Der Giezen M."/>
            <person name="Van Der Peer Y."/>
            <person name="Vardi A."/>
            <person name="Verret F."/>
            <person name="Von Dassow P."/>
            <person name="Wheeler G."/>
            <person name="Williams B."/>
            <person name="Wilson W."/>
            <person name="Wolfe G."/>
            <person name="Wurch L.L."/>
            <person name="Young J."/>
            <person name="Dacks J.B."/>
            <person name="Delwiche C.F."/>
            <person name="Dyhrman S."/>
            <person name="Glockner G."/>
            <person name="John U."/>
            <person name="Richards T."/>
            <person name="Worden A.Z."/>
            <person name="Zhang X."/>
            <person name="Grigoriev I.V."/>
        </authorList>
    </citation>
    <scope>NUCLEOTIDE SEQUENCE</scope>
    <source>
        <strain evidence="1">CCMP1516</strain>
    </source>
</reference>
<dbReference type="GO" id="GO:0004674">
    <property type="term" value="F:protein serine/threonine kinase activity"/>
    <property type="evidence" value="ECO:0007669"/>
    <property type="project" value="TreeGrafter"/>
</dbReference>
<dbReference type="GO" id="GO:0031931">
    <property type="term" value="C:TORC1 complex"/>
    <property type="evidence" value="ECO:0007669"/>
    <property type="project" value="TreeGrafter"/>
</dbReference>
<sequence length="236" mass="25306">ALELLRVSPAQPLRACLLPAQAYPPLAQELLNAAFLSCWSQLTPDGCGLLAAAVEAALERESMPPAVLQKMLNLADFMELHLQPLPIPVRKLGSLAERCQAYAKAAHYREMSFTHAAFRHAASLISINNQLQLPEAAAGVLAFSRDLGVEPRVSWYEKLGRWSDALAAYDRMSQSAEGGAAGGSIAVRLGSMRCLHALGEWRRLCQLASEAWLDPALDASGGESTLTPAPGSLHPS</sequence>
<dbReference type="GO" id="GO:0005737">
    <property type="term" value="C:cytoplasm"/>
    <property type="evidence" value="ECO:0007669"/>
    <property type="project" value="TreeGrafter"/>
</dbReference>
<dbReference type="AlphaFoldDB" id="R1BDQ2"/>
<dbReference type="RefSeq" id="XP_005760272.1">
    <property type="nucleotide sequence ID" value="XM_005760215.1"/>
</dbReference>
<gene>
    <name evidence="1" type="ORF">EMIHUDRAFT_249353</name>
</gene>
<dbReference type="GO" id="GO:0031932">
    <property type="term" value="C:TORC2 complex"/>
    <property type="evidence" value="ECO:0007669"/>
    <property type="project" value="TreeGrafter"/>
</dbReference>
<evidence type="ECO:0000313" key="1">
    <source>
        <dbReference type="EMBL" id="EOD07843.1"/>
    </source>
</evidence>
<dbReference type="KEGG" id="ehx:EMIHUDRAFT_249353"/>
<dbReference type="PANTHER" id="PTHR11139">
    <property type="entry name" value="ATAXIA TELANGIECTASIA MUTATED ATM -RELATED"/>
    <property type="match status" value="1"/>
</dbReference>
<dbReference type="GO" id="GO:0038202">
    <property type="term" value="P:TORC1 signaling"/>
    <property type="evidence" value="ECO:0007669"/>
    <property type="project" value="TreeGrafter"/>
</dbReference>
<dbReference type="SUPFAM" id="SSF48371">
    <property type="entry name" value="ARM repeat"/>
    <property type="match status" value="1"/>
</dbReference>
<feature type="non-terminal residue" evidence="1">
    <location>
        <position position="1"/>
    </location>
</feature>
<dbReference type="GO" id="GO:0005634">
    <property type="term" value="C:nucleus"/>
    <property type="evidence" value="ECO:0007669"/>
    <property type="project" value="TreeGrafter"/>
</dbReference>
<accession>R1BDQ2</accession>
<dbReference type="GO" id="GO:0016242">
    <property type="term" value="P:negative regulation of macroautophagy"/>
    <property type="evidence" value="ECO:0007669"/>
    <property type="project" value="TreeGrafter"/>
</dbReference>
<dbReference type="InterPro" id="IPR016024">
    <property type="entry name" value="ARM-type_fold"/>
</dbReference>